<evidence type="ECO:0000256" key="1">
    <source>
        <dbReference type="ARBA" id="ARBA00023125"/>
    </source>
</evidence>
<dbReference type="AlphaFoldDB" id="A0A6C2C1M8"/>
<comment type="caution">
    <text evidence="3">The sequence shown here is derived from an EMBL/GenBank/DDBJ whole genome shotgun (WGS) entry which is preliminary data.</text>
</comment>
<dbReference type="SUPFAM" id="SSF46955">
    <property type="entry name" value="Putative DNA-binding domain"/>
    <property type="match status" value="1"/>
</dbReference>
<proteinExistence type="predicted"/>
<dbReference type="CDD" id="cd01109">
    <property type="entry name" value="HTH_YyaN"/>
    <property type="match status" value="1"/>
</dbReference>
<dbReference type="InterPro" id="IPR000551">
    <property type="entry name" value="MerR-type_HTH_dom"/>
</dbReference>
<dbReference type="PROSITE" id="PS50937">
    <property type="entry name" value="HTH_MERR_2"/>
    <property type="match status" value="1"/>
</dbReference>
<organism evidence="3 4">
    <name type="scientific">Weissella muntiaci</name>
    <dbReference type="NCBI Taxonomy" id="2508881"/>
    <lineage>
        <taxon>Bacteria</taxon>
        <taxon>Bacillati</taxon>
        <taxon>Bacillota</taxon>
        <taxon>Bacilli</taxon>
        <taxon>Lactobacillales</taxon>
        <taxon>Lactobacillaceae</taxon>
        <taxon>Weissella</taxon>
    </lineage>
</organism>
<reference evidence="3 4" key="1">
    <citation type="submission" date="2019-01" db="EMBL/GenBank/DDBJ databases">
        <title>Weissella sp. nov., a novel lactic acid bacterium isolated from animal feces.</title>
        <authorList>
            <person name="Wang L.-T."/>
        </authorList>
    </citation>
    <scope>NUCLEOTIDE SEQUENCE [LARGE SCALE GENOMIC DNA]</scope>
    <source>
        <strain evidence="3 4">8H-2</strain>
    </source>
</reference>
<dbReference type="GO" id="GO:0003700">
    <property type="term" value="F:DNA-binding transcription factor activity"/>
    <property type="evidence" value="ECO:0007669"/>
    <property type="project" value="InterPro"/>
</dbReference>
<dbReference type="Pfam" id="PF13411">
    <property type="entry name" value="MerR_1"/>
    <property type="match status" value="1"/>
</dbReference>
<evidence type="ECO:0000259" key="2">
    <source>
        <dbReference type="PROSITE" id="PS50937"/>
    </source>
</evidence>
<accession>A0A6C2C1M8</accession>
<dbReference type="Proteomes" id="UP000371977">
    <property type="component" value="Unassembled WGS sequence"/>
</dbReference>
<keyword evidence="1" id="KW-0238">DNA-binding</keyword>
<dbReference type="InterPro" id="IPR047057">
    <property type="entry name" value="MerR_fam"/>
</dbReference>
<feature type="domain" description="HTH merR-type" evidence="2">
    <location>
        <begin position="16"/>
        <end position="85"/>
    </location>
</feature>
<dbReference type="PANTHER" id="PTHR30204:SF82">
    <property type="entry name" value="TRANSCRIPTIONAL REGULATOR, MERR FAMILY"/>
    <property type="match status" value="1"/>
</dbReference>
<dbReference type="SMART" id="SM00422">
    <property type="entry name" value="HTH_MERR"/>
    <property type="match status" value="1"/>
</dbReference>
<sequence length="157" mass="18035">MIKPRVCSNARGNIMYYKTKQFAEKLGVSPYTVRYYDKEGLLPFVIRDAHGYRVFTDADINIFTTVLCLKNTNMPLKEIKTYIGLVKEGAATVEQRRVMLIEHQKTVIQQQALIETSLIEIQNKIDKYSSVDAGKQIQSEMAFVNNEKMMALQEYGL</sequence>
<dbReference type="PANTHER" id="PTHR30204">
    <property type="entry name" value="REDOX-CYCLING DRUG-SENSING TRANSCRIPTIONAL ACTIVATOR SOXR"/>
    <property type="match status" value="1"/>
</dbReference>
<keyword evidence="4" id="KW-1185">Reference proteome</keyword>
<dbReference type="OrthoDB" id="9811174at2"/>
<dbReference type="Gene3D" id="1.10.1660.10">
    <property type="match status" value="1"/>
</dbReference>
<dbReference type="GO" id="GO:0003677">
    <property type="term" value="F:DNA binding"/>
    <property type="evidence" value="ECO:0007669"/>
    <property type="project" value="UniProtKB-KW"/>
</dbReference>
<dbReference type="EMBL" id="SDGZ01000027">
    <property type="protein sequence ID" value="TYC47898.1"/>
    <property type="molecule type" value="Genomic_DNA"/>
</dbReference>
<dbReference type="InterPro" id="IPR009061">
    <property type="entry name" value="DNA-bd_dom_put_sf"/>
</dbReference>
<name>A0A6C2C1M8_9LACO</name>
<gene>
    <name evidence="3" type="ORF">ESZ50_10765</name>
</gene>
<evidence type="ECO:0000313" key="4">
    <source>
        <dbReference type="Proteomes" id="UP000371977"/>
    </source>
</evidence>
<protein>
    <submittedName>
        <fullName evidence="3">MerR family transcriptional regulator</fullName>
    </submittedName>
</protein>
<evidence type="ECO:0000313" key="3">
    <source>
        <dbReference type="EMBL" id="TYC47898.1"/>
    </source>
</evidence>